<feature type="region of interest" description="Disordered" evidence="1">
    <location>
        <begin position="1"/>
        <end position="22"/>
    </location>
</feature>
<keyword evidence="3" id="KW-1185">Reference proteome</keyword>
<proteinExistence type="predicted"/>
<reference evidence="2 3" key="1">
    <citation type="submission" date="2016-09" db="EMBL/GenBank/DDBJ databases">
        <title>Extensive genetic diversity and differential bi-allelic expression allows diatom success in the polar Southern Ocean.</title>
        <authorList>
            <consortium name="DOE Joint Genome Institute"/>
            <person name="Mock T."/>
            <person name="Otillar R.P."/>
            <person name="Strauss J."/>
            <person name="Dupont C."/>
            <person name="Frickenhaus S."/>
            <person name="Maumus F."/>
            <person name="Mcmullan M."/>
            <person name="Sanges R."/>
            <person name="Schmutz J."/>
            <person name="Toseland A."/>
            <person name="Valas R."/>
            <person name="Veluchamy A."/>
            <person name="Ward B.J."/>
            <person name="Allen A."/>
            <person name="Barry K."/>
            <person name="Falciatore A."/>
            <person name="Ferrante M."/>
            <person name="Fortunato A.E."/>
            <person name="Gloeckner G."/>
            <person name="Gruber A."/>
            <person name="Hipkin R."/>
            <person name="Janech M."/>
            <person name="Kroth P."/>
            <person name="Leese F."/>
            <person name="Lindquist E."/>
            <person name="Lyon B.R."/>
            <person name="Martin J."/>
            <person name="Mayer C."/>
            <person name="Parker M."/>
            <person name="Quesneville H."/>
            <person name="Raymond J."/>
            <person name="Uhlig C."/>
            <person name="Valentin K.U."/>
            <person name="Worden A.Z."/>
            <person name="Armbrust E.V."/>
            <person name="Bowler C."/>
            <person name="Green B."/>
            <person name="Moulton V."/>
            <person name="Van Oosterhout C."/>
            <person name="Grigoriev I."/>
        </authorList>
    </citation>
    <scope>NUCLEOTIDE SEQUENCE [LARGE SCALE GENOMIC DNA]</scope>
    <source>
        <strain evidence="2 3">CCMP1102</strain>
    </source>
</reference>
<dbReference type="AlphaFoldDB" id="A0A1E7EVP3"/>
<sequence>MKSLFGFMSPKKAPSPPIDPPPPVDPSYYNMLGALPVAQQFMVLGHIKRLYSGLAAAGTTTYAAASGTMTPVATAQTSIVGVTPESDRNVRRRLDFAPPNEAALDAMLSEKDEYGIHHIFGNALINHYLKKYSSPTIEVVVKELSTGPHPYYKFNAMQLLYTVFQMTKATDAVISSVNTQFANHIPRDRGDNMPADDVIRFLNKNGVKTWEVPKMTYEALLSVDHTKPIIIEYCATKHKYEDEAGPHYWTIFCILFRKERLLLPFNDTSAGLILGSQFLEQDWDRKGFKNYVKTCLHNKICPVVDNKARKTPSSCIRELKYLKAWTIAAKTGTRVG</sequence>
<feature type="compositionally biased region" description="Pro residues" evidence="1">
    <location>
        <begin position="13"/>
        <end position="22"/>
    </location>
</feature>
<evidence type="ECO:0000313" key="3">
    <source>
        <dbReference type="Proteomes" id="UP000095751"/>
    </source>
</evidence>
<evidence type="ECO:0000256" key="1">
    <source>
        <dbReference type="SAM" id="MobiDB-lite"/>
    </source>
</evidence>
<dbReference type="KEGG" id="fcy:FRACYDRAFT_247640"/>
<gene>
    <name evidence="2" type="ORF">FRACYDRAFT_247640</name>
</gene>
<name>A0A1E7EVP3_9STRA</name>
<organism evidence="2 3">
    <name type="scientific">Fragilariopsis cylindrus CCMP1102</name>
    <dbReference type="NCBI Taxonomy" id="635003"/>
    <lineage>
        <taxon>Eukaryota</taxon>
        <taxon>Sar</taxon>
        <taxon>Stramenopiles</taxon>
        <taxon>Ochrophyta</taxon>
        <taxon>Bacillariophyta</taxon>
        <taxon>Bacillariophyceae</taxon>
        <taxon>Bacillariophycidae</taxon>
        <taxon>Bacillariales</taxon>
        <taxon>Bacillariaceae</taxon>
        <taxon>Fragilariopsis</taxon>
    </lineage>
</organism>
<dbReference type="Proteomes" id="UP000095751">
    <property type="component" value="Unassembled WGS sequence"/>
</dbReference>
<evidence type="ECO:0000313" key="2">
    <source>
        <dbReference type="EMBL" id="OEU10031.1"/>
    </source>
</evidence>
<accession>A0A1E7EVP3</accession>
<protein>
    <submittedName>
        <fullName evidence="2">Uncharacterized protein</fullName>
    </submittedName>
</protein>
<dbReference type="EMBL" id="KV784373">
    <property type="protein sequence ID" value="OEU10031.1"/>
    <property type="molecule type" value="Genomic_DNA"/>
</dbReference>
<dbReference type="InParanoid" id="A0A1E7EVP3"/>